<evidence type="ECO:0000313" key="3">
    <source>
        <dbReference type="Proteomes" id="UP000297910"/>
    </source>
</evidence>
<evidence type="ECO:0000313" key="2">
    <source>
        <dbReference type="EMBL" id="TGO20648.1"/>
    </source>
</evidence>
<dbReference type="AlphaFoldDB" id="A0A4Z1FAU4"/>
<reference evidence="2 3" key="1">
    <citation type="submission" date="2017-12" db="EMBL/GenBank/DDBJ databases">
        <title>Comparative genomics of Botrytis spp.</title>
        <authorList>
            <person name="Valero-Jimenez C.A."/>
            <person name="Tapia P."/>
            <person name="Veloso J."/>
            <person name="Silva-Moreno E."/>
            <person name="Staats M."/>
            <person name="Valdes J.H."/>
            <person name="Van Kan J.A.L."/>
        </authorList>
    </citation>
    <scope>NUCLEOTIDE SEQUENCE [LARGE SCALE GENOMIC DNA]</scope>
    <source>
        <strain evidence="2 3">Bp0003</strain>
    </source>
</reference>
<evidence type="ECO:0000256" key="1">
    <source>
        <dbReference type="SAM" id="SignalP"/>
    </source>
</evidence>
<comment type="caution">
    <text evidence="2">The sequence shown here is derived from an EMBL/GenBank/DDBJ whole genome shotgun (WGS) entry which is preliminary data.</text>
</comment>
<accession>A0A4Z1FAU4</accession>
<protein>
    <submittedName>
        <fullName evidence="2">Uncharacterized protein</fullName>
    </submittedName>
</protein>
<proteinExistence type="predicted"/>
<feature type="chain" id="PRO_5021308079" evidence="1">
    <location>
        <begin position="25"/>
        <end position="121"/>
    </location>
</feature>
<feature type="signal peptide" evidence="1">
    <location>
        <begin position="1"/>
        <end position="24"/>
    </location>
</feature>
<name>A0A4Z1FAU4_9HELO</name>
<sequence>MARTISLNNLIYFLFFSVLHLAKASKPSIKTVTVNPCTLTPTSPTYISPSSPCPTITISTSHTSCPPFPAPVPTPYQQPPSTLHVPLPVRKLVTSDIKSIMKHPVPLQSTPTPLPAQLPPP</sequence>
<organism evidence="2 3">
    <name type="scientific">Botrytis paeoniae</name>
    <dbReference type="NCBI Taxonomy" id="278948"/>
    <lineage>
        <taxon>Eukaryota</taxon>
        <taxon>Fungi</taxon>
        <taxon>Dikarya</taxon>
        <taxon>Ascomycota</taxon>
        <taxon>Pezizomycotina</taxon>
        <taxon>Leotiomycetes</taxon>
        <taxon>Helotiales</taxon>
        <taxon>Sclerotiniaceae</taxon>
        <taxon>Botrytis</taxon>
    </lineage>
</organism>
<dbReference type="EMBL" id="PQXI01000277">
    <property type="protein sequence ID" value="TGO20648.1"/>
    <property type="molecule type" value="Genomic_DNA"/>
</dbReference>
<keyword evidence="3" id="KW-1185">Reference proteome</keyword>
<gene>
    <name evidence="2" type="ORF">BPAE_0278g00020</name>
</gene>
<dbReference type="Proteomes" id="UP000297910">
    <property type="component" value="Unassembled WGS sequence"/>
</dbReference>
<keyword evidence="1" id="KW-0732">Signal</keyword>